<evidence type="ECO:0000313" key="4">
    <source>
        <dbReference type="Proteomes" id="UP000241587"/>
    </source>
</evidence>
<reference evidence="2 4" key="1">
    <citation type="submission" date="2018-02" db="EMBL/GenBank/DDBJ databases">
        <title>Fusarium culmorum secondary metabolites in fungal-bacterial-plant interactions.</title>
        <authorList>
            <person name="Schmidt R."/>
        </authorList>
    </citation>
    <scope>NUCLEOTIDE SEQUENCE [LARGE SCALE GENOMIC DNA]</scope>
    <source>
        <strain evidence="2 4">PV</strain>
    </source>
</reference>
<accession>A0A2T4GCT5</accession>
<evidence type="ECO:0000313" key="3">
    <source>
        <dbReference type="EMBL" id="QPC63654.1"/>
    </source>
</evidence>
<keyword evidence="4" id="KW-1185">Reference proteome</keyword>
<dbReference type="Proteomes" id="UP000663297">
    <property type="component" value="Chromosome 3"/>
</dbReference>
<evidence type="ECO:0000313" key="2">
    <source>
        <dbReference type="EMBL" id="PTD01396.1"/>
    </source>
</evidence>
<sequence length="106" mass="11628">MPGAMRMGEEKKEEEEEEEGRSREKVQVQVQVQVQGSGGSALFWCSSGEVQYGEQYQGVHCILDTYISVLREDCPTAGIIQGGEQERACKLSSAAAAELCWAGRLQ</sequence>
<feature type="region of interest" description="Disordered" evidence="1">
    <location>
        <begin position="1"/>
        <end position="26"/>
    </location>
</feature>
<reference evidence="3" key="2">
    <citation type="submission" date="2020-11" db="EMBL/GenBank/DDBJ databases">
        <title>The chromosome-scale genome resource for two endophytic Fusarium species: F. culmorum and F. pseudograminearum.</title>
        <authorList>
            <person name="Yuan Z."/>
        </authorList>
    </citation>
    <scope>NUCLEOTIDE SEQUENCE</scope>
    <source>
        <strain evidence="3">Class2-1B</strain>
    </source>
</reference>
<protein>
    <submittedName>
        <fullName evidence="2">Uncharacterized protein</fullName>
    </submittedName>
</protein>
<gene>
    <name evidence="2" type="ORF">FCULG_00010342</name>
    <name evidence="3" type="ORF">HYE67_005885</name>
</gene>
<dbReference type="Proteomes" id="UP000241587">
    <property type="component" value="Unassembled WGS sequence"/>
</dbReference>
<dbReference type="EMBL" id="CP064749">
    <property type="protein sequence ID" value="QPC63654.1"/>
    <property type="molecule type" value="Genomic_DNA"/>
</dbReference>
<proteinExistence type="predicted"/>
<organism evidence="2 4">
    <name type="scientific">Fusarium culmorum</name>
    <dbReference type="NCBI Taxonomy" id="5516"/>
    <lineage>
        <taxon>Eukaryota</taxon>
        <taxon>Fungi</taxon>
        <taxon>Dikarya</taxon>
        <taxon>Ascomycota</taxon>
        <taxon>Pezizomycotina</taxon>
        <taxon>Sordariomycetes</taxon>
        <taxon>Hypocreomycetidae</taxon>
        <taxon>Hypocreales</taxon>
        <taxon>Nectriaceae</taxon>
        <taxon>Fusarium</taxon>
    </lineage>
</organism>
<dbReference type="EMBL" id="PVEM01000028">
    <property type="protein sequence ID" value="PTD01396.1"/>
    <property type="molecule type" value="Genomic_DNA"/>
</dbReference>
<dbReference type="AlphaFoldDB" id="A0A2T4GCT5"/>
<evidence type="ECO:0000256" key="1">
    <source>
        <dbReference type="SAM" id="MobiDB-lite"/>
    </source>
</evidence>
<name>A0A2T4GCT5_FUSCU</name>